<protein>
    <submittedName>
        <fullName evidence="5">Leucine Rich repeats (2 copies)</fullName>
    </submittedName>
</protein>
<dbReference type="InterPro" id="IPR032675">
    <property type="entry name" value="LRR_dom_sf"/>
</dbReference>
<accession>A0A0S2I0P1</accession>
<gene>
    <name evidence="5" type="ORF">L21SP5_02224</name>
</gene>
<dbReference type="KEGG" id="blq:L21SP5_02224"/>
<dbReference type="Pfam" id="PF23598">
    <property type="entry name" value="LRR_14"/>
    <property type="match status" value="1"/>
</dbReference>
<dbReference type="SMART" id="SM00369">
    <property type="entry name" value="LRR_TYP"/>
    <property type="match status" value="3"/>
</dbReference>
<evidence type="ECO:0000313" key="6">
    <source>
        <dbReference type="Proteomes" id="UP000064893"/>
    </source>
</evidence>
<dbReference type="EMBL" id="CP013118">
    <property type="protein sequence ID" value="ALO15857.1"/>
    <property type="molecule type" value="Genomic_DNA"/>
</dbReference>
<dbReference type="Gene3D" id="3.80.10.10">
    <property type="entry name" value="Ribonuclease Inhibitor"/>
    <property type="match status" value="1"/>
</dbReference>
<evidence type="ECO:0000259" key="4">
    <source>
        <dbReference type="Pfam" id="PF23598"/>
    </source>
</evidence>
<dbReference type="InterPro" id="IPR050216">
    <property type="entry name" value="LRR_domain-containing"/>
</dbReference>
<dbReference type="RefSeq" id="WP_057953279.1">
    <property type="nucleotide sequence ID" value="NZ_CP013118.1"/>
</dbReference>
<dbReference type="InterPro" id="IPR055414">
    <property type="entry name" value="LRR_R13L4/SHOC2-like"/>
</dbReference>
<evidence type="ECO:0000256" key="3">
    <source>
        <dbReference type="SAM" id="Coils"/>
    </source>
</evidence>
<keyword evidence="6" id="KW-1185">Reference proteome</keyword>
<evidence type="ECO:0000256" key="1">
    <source>
        <dbReference type="ARBA" id="ARBA00022614"/>
    </source>
</evidence>
<dbReference type="SUPFAM" id="SSF52075">
    <property type="entry name" value="Outer arm dynein light chain 1"/>
    <property type="match status" value="1"/>
</dbReference>
<proteinExistence type="predicted"/>
<name>A0A0S2I0P1_9BACT</name>
<dbReference type="PANTHER" id="PTHR48051:SF13">
    <property type="entry name" value="LEUCINE-RICH REPEAT-CONTAINING PROTEIN 30"/>
    <property type="match status" value="1"/>
</dbReference>
<sequence length="301" mass="35200">MDREELVFFIKKAKEKNSKSLDLSNRDLEEIPPEIGELTQLEHLDLSYNYIKKVPHEIGKLIYLKTLLLLKNQIKALPPTIGHLKSLALLDISHNDFTTFPKEIGFLSNLKSLDASYSELKTLPIEFIELLSLKELYLEENPFEFPPQKVIKRGLYATMHYLTTEKKRLDAAKVMLQVFNMPETLQAPFQQYLGYFNDLVSNANEKEVRFDIKFIKHDDLGEKIDVKVGVENYLYDFMDFIKSKIEETKNSKDEKKFSIVDLQVAELRKQIAEFNNSLESKMNEIQTIQHKMNDFLKNLEK</sequence>
<organism evidence="5 6">
    <name type="scientific">Salinivirga cyanobacteriivorans</name>
    <dbReference type="NCBI Taxonomy" id="1307839"/>
    <lineage>
        <taxon>Bacteria</taxon>
        <taxon>Pseudomonadati</taxon>
        <taxon>Bacteroidota</taxon>
        <taxon>Bacteroidia</taxon>
        <taxon>Bacteroidales</taxon>
        <taxon>Salinivirgaceae</taxon>
        <taxon>Salinivirga</taxon>
    </lineage>
</organism>
<keyword evidence="1" id="KW-0433">Leucine-rich repeat</keyword>
<keyword evidence="3" id="KW-0175">Coiled coil</keyword>
<evidence type="ECO:0000256" key="2">
    <source>
        <dbReference type="ARBA" id="ARBA00022737"/>
    </source>
</evidence>
<dbReference type="STRING" id="1307839.L21SP5_02224"/>
<reference evidence="5 6" key="1">
    <citation type="submission" date="2015-11" db="EMBL/GenBank/DDBJ databases">
        <title>Description and complete genome sequence of a novel strain predominating in hypersaline microbial mats and representing a new family of the Bacteriodetes phylum.</title>
        <authorList>
            <person name="Spring S."/>
            <person name="Bunk B."/>
            <person name="Sproer C."/>
            <person name="Klenk H.-P."/>
        </authorList>
    </citation>
    <scope>NUCLEOTIDE SEQUENCE [LARGE SCALE GENOMIC DNA]</scope>
    <source>
        <strain evidence="5 6">L21-Spi-D4</strain>
    </source>
</reference>
<evidence type="ECO:0000313" key="5">
    <source>
        <dbReference type="EMBL" id="ALO15857.1"/>
    </source>
</evidence>
<keyword evidence="2" id="KW-0677">Repeat</keyword>
<dbReference type="InterPro" id="IPR003591">
    <property type="entry name" value="Leu-rich_rpt_typical-subtyp"/>
</dbReference>
<dbReference type="PANTHER" id="PTHR48051">
    <property type="match status" value="1"/>
</dbReference>
<dbReference type="Proteomes" id="UP000064893">
    <property type="component" value="Chromosome"/>
</dbReference>
<dbReference type="InterPro" id="IPR001611">
    <property type="entry name" value="Leu-rich_rpt"/>
</dbReference>
<dbReference type="GO" id="GO:0005737">
    <property type="term" value="C:cytoplasm"/>
    <property type="evidence" value="ECO:0007669"/>
    <property type="project" value="TreeGrafter"/>
</dbReference>
<dbReference type="OrthoDB" id="8440781at2"/>
<feature type="domain" description="Disease resistance R13L4/SHOC-2-like LRR" evidence="4">
    <location>
        <begin position="34"/>
        <end position="93"/>
    </location>
</feature>
<dbReference type="PROSITE" id="PS51450">
    <property type="entry name" value="LRR"/>
    <property type="match status" value="1"/>
</dbReference>
<dbReference type="AlphaFoldDB" id="A0A0S2I0P1"/>
<feature type="coiled-coil region" evidence="3">
    <location>
        <begin position="264"/>
        <end position="291"/>
    </location>
</feature>
<dbReference type="PATRIC" id="fig|1307839.3.peg.2342"/>